<organism evidence="1 2">
    <name type="scientific">Domibacillus antri</name>
    <dbReference type="NCBI Taxonomy" id="1714264"/>
    <lineage>
        <taxon>Bacteria</taxon>
        <taxon>Bacillati</taxon>
        <taxon>Bacillota</taxon>
        <taxon>Bacilli</taxon>
        <taxon>Bacillales</taxon>
        <taxon>Bacillaceae</taxon>
        <taxon>Domibacillus</taxon>
    </lineage>
</organism>
<dbReference type="RefSeq" id="WP_075399733.1">
    <property type="nucleotide sequence ID" value="NZ_MSDU01000063.1"/>
</dbReference>
<proteinExistence type="predicted"/>
<sequence length="71" mass="8153">MYLLDKGIIFRSLDHEPEVLEIENNTQSFEELVRGKYAIVDSVIDKSIVIIANENEIDFSNGFPIKGQHFL</sequence>
<comment type="caution">
    <text evidence="1">The sequence shown here is derived from an EMBL/GenBank/DDBJ whole genome shotgun (WGS) entry which is preliminary data.</text>
</comment>
<protein>
    <submittedName>
        <fullName evidence="1">Uncharacterized protein</fullName>
    </submittedName>
</protein>
<reference evidence="1 2" key="1">
    <citation type="submission" date="2016-12" db="EMBL/GenBank/DDBJ databases">
        <title>Domibacillus antri genome sequencing.</title>
        <authorList>
            <person name="Verma A."/>
            <person name="Krishnamurthi S."/>
        </authorList>
    </citation>
    <scope>NUCLEOTIDE SEQUENCE [LARGE SCALE GENOMIC DNA]</scope>
    <source>
        <strain evidence="1 2">XD80</strain>
    </source>
</reference>
<evidence type="ECO:0000313" key="2">
    <source>
        <dbReference type="Proteomes" id="UP000185568"/>
    </source>
</evidence>
<dbReference type="Proteomes" id="UP000185568">
    <property type="component" value="Unassembled WGS sequence"/>
</dbReference>
<gene>
    <name evidence="1" type="ORF">BTO30_16195</name>
</gene>
<keyword evidence="2" id="KW-1185">Reference proteome</keyword>
<evidence type="ECO:0000313" key="1">
    <source>
        <dbReference type="EMBL" id="OLN21219.1"/>
    </source>
</evidence>
<dbReference type="EMBL" id="MSDU01000063">
    <property type="protein sequence ID" value="OLN21219.1"/>
    <property type="molecule type" value="Genomic_DNA"/>
</dbReference>
<accession>A0A1Q8Q1K8</accession>
<dbReference type="AlphaFoldDB" id="A0A1Q8Q1K8"/>
<name>A0A1Q8Q1K8_9BACI</name>